<organism evidence="1 2">
    <name type="scientific">Granulicatella elegans ATCC 700633</name>
    <dbReference type="NCBI Taxonomy" id="626369"/>
    <lineage>
        <taxon>Bacteria</taxon>
        <taxon>Bacillati</taxon>
        <taxon>Bacillota</taxon>
        <taxon>Bacilli</taxon>
        <taxon>Lactobacillales</taxon>
        <taxon>Carnobacteriaceae</taxon>
        <taxon>Granulicatella</taxon>
    </lineage>
</organism>
<reference evidence="1" key="2">
    <citation type="submission" date="2011-10" db="EMBL/GenBank/DDBJ databases">
        <title>The Genome Sequence of Granulicatella elegans ATCC 700633.</title>
        <authorList>
            <consortium name="The Broad Institute Genome Sequencing Platform"/>
            <consortium name="The Broad Institute Genome Sequencing Center for Infectious Disease"/>
            <person name="Earl A."/>
            <person name="Ward D."/>
            <person name="Feldgarden M."/>
            <person name="Gevers D."/>
            <person name="Sibley C.D."/>
            <person name="Field T.R."/>
            <person name="Grinwis M."/>
            <person name="Eshaghurshan C.S."/>
            <person name="Surette M.G."/>
            <person name="Young S.K."/>
            <person name="Zeng Q."/>
            <person name="Gargeya S."/>
            <person name="Fitzgerald M."/>
            <person name="Haas B."/>
            <person name="Abouelleil A."/>
            <person name="Alvarado L."/>
            <person name="Arachchi H.M."/>
            <person name="Berlin A."/>
            <person name="Brown A."/>
            <person name="Chapman S.B."/>
            <person name="Chen Z."/>
            <person name="Dunbar C."/>
            <person name="Freedman E."/>
            <person name="Gearin G."/>
            <person name="Goldberg J."/>
            <person name="Griggs A."/>
            <person name="Gujja S."/>
            <person name="Heiman D."/>
            <person name="Howarth C."/>
            <person name="Larson L."/>
            <person name="Lui A."/>
            <person name="MacDonald P.J.P."/>
            <person name="Montmayeur A."/>
            <person name="Murphy C."/>
            <person name="Neiman D."/>
            <person name="Pearson M."/>
            <person name="Priest M."/>
            <person name="Roberts A."/>
            <person name="Saif S."/>
            <person name="Shea T."/>
            <person name="Shenoy N."/>
            <person name="Sisk P."/>
            <person name="Stolte C."/>
            <person name="Sykes S."/>
            <person name="Wortman J."/>
            <person name="Nusbaum C."/>
            <person name="Birren B."/>
        </authorList>
    </citation>
    <scope>NUCLEOTIDE SEQUENCE [LARGE SCALE GENOMIC DNA]</scope>
    <source>
        <strain evidence="1">ATCC 700633</strain>
    </source>
</reference>
<dbReference type="InterPro" id="IPR011951">
    <property type="entry name" value="HAD-SF_hydro_IA_YjjG/PynA"/>
</dbReference>
<evidence type="ECO:0000313" key="1">
    <source>
        <dbReference type="EMBL" id="EEW93827.1"/>
    </source>
</evidence>
<dbReference type="NCBIfam" id="TIGR01549">
    <property type="entry name" value="HAD-SF-IA-v1"/>
    <property type="match status" value="1"/>
</dbReference>
<dbReference type="InterPro" id="IPR023214">
    <property type="entry name" value="HAD_sf"/>
</dbReference>
<dbReference type="Gene3D" id="3.40.50.1000">
    <property type="entry name" value="HAD superfamily/HAD-like"/>
    <property type="match status" value="1"/>
</dbReference>
<dbReference type="SUPFAM" id="SSF56784">
    <property type="entry name" value="HAD-like"/>
    <property type="match status" value="1"/>
</dbReference>
<dbReference type="SFLD" id="SFLDS00003">
    <property type="entry name" value="Haloacid_Dehalogenase"/>
    <property type="match status" value="1"/>
</dbReference>
<dbReference type="PANTHER" id="PTHR47478:SF1">
    <property type="entry name" value="PYRIMIDINE 5'-NUCLEOTIDASE YJJG"/>
    <property type="match status" value="1"/>
</dbReference>
<dbReference type="Proteomes" id="UP000002939">
    <property type="component" value="Unassembled WGS sequence"/>
</dbReference>
<dbReference type="EMBL" id="ACRF02000011">
    <property type="protein sequence ID" value="EEW93827.1"/>
    <property type="molecule type" value="Genomic_DNA"/>
</dbReference>
<dbReference type="Gene3D" id="1.10.150.240">
    <property type="entry name" value="Putative phosphatase, domain 2"/>
    <property type="match status" value="1"/>
</dbReference>
<dbReference type="HOGENOM" id="CLU_045011_8_1_9"/>
<name>D0BL74_9LACT</name>
<proteinExistence type="predicted"/>
<accession>D0BL74</accession>
<gene>
    <name evidence="1" type="ORF">HMPREF0446_00709</name>
</gene>
<dbReference type="NCBIfam" id="TIGR02254">
    <property type="entry name" value="YjjG_YfnB"/>
    <property type="match status" value="1"/>
</dbReference>
<dbReference type="SFLD" id="SFLDG01129">
    <property type="entry name" value="C1.5:_HAD__Beta-PGM__Phosphata"/>
    <property type="match status" value="1"/>
</dbReference>
<dbReference type="AlphaFoldDB" id="D0BL74"/>
<dbReference type="eggNOG" id="COG1011">
    <property type="taxonomic scope" value="Bacteria"/>
</dbReference>
<dbReference type="GO" id="GO:0008253">
    <property type="term" value="F:5'-nucleotidase activity"/>
    <property type="evidence" value="ECO:0007669"/>
    <property type="project" value="InterPro"/>
</dbReference>
<dbReference type="PANTHER" id="PTHR47478">
    <property type="match status" value="1"/>
</dbReference>
<dbReference type="InterPro" id="IPR041492">
    <property type="entry name" value="HAD_2"/>
</dbReference>
<dbReference type="STRING" id="626369.HMPREF0446_00709"/>
<dbReference type="InterPro" id="IPR006439">
    <property type="entry name" value="HAD-SF_hydro_IA"/>
</dbReference>
<keyword evidence="2" id="KW-1185">Reference proteome</keyword>
<reference evidence="1" key="1">
    <citation type="submission" date="2009-09" db="EMBL/GenBank/DDBJ databases">
        <authorList>
            <consortium name="The Broad Institute Genome Sequencing Platform"/>
            <person name="Ward D."/>
            <person name="Feldgarden M."/>
            <person name="Earl A."/>
            <person name="Young S.K."/>
            <person name="Zeng Q."/>
            <person name="Koehrsen M."/>
            <person name="Alvarado L."/>
            <person name="Berlin A."/>
            <person name="Bochicchio J."/>
            <person name="Borenstein D."/>
            <person name="Chapman S.B."/>
            <person name="Chen Z."/>
            <person name="Engels R."/>
            <person name="Freedman E."/>
            <person name="Gellesch M."/>
            <person name="Goldberg J."/>
            <person name="Griggs A."/>
            <person name="Gujja S."/>
            <person name="Heilman E."/>
            <person name="Heiman D."/>
            <person name="Hepburn T."/>
            <person name="Howarth C."/>
            <person name="Jen D."/>
            <person name="Larson L."/>
            <person name="Lewis B."/>
            <person name="Mehta T."/>
            <person name="Park D."/>
            <person name="Pearson M."/>
            <person name="Roberts A."/>
            <person name="Saif S."/>
            <person name="Shea T."/>
            <person name="Shenoy N."/>
            <person name="Sisk P."/>
            <person name="Stolte C."/>
            <person name="Sykes S."/>
            <person name="Thomson T."/>
            <person name="Walk T."/>
            <person name="White J."/>
            <person name="Yandava C."/>
            <person name="Sibley C.D."/>
            <person name="Field T.R."/>
            <person name="Grinwis M."/>
            <person name="Eshaghurshan C.S."/>
            <person name="Surette M.G."/>
            <person name="Haas B."/>
            <person name="Nusbaum C."/>
            <person name="Birren B."/>
        </authorList>
    </citation>
    <scope>NUCLEOTIDE SEQUENCE [LARGE SCALE GENOMIC DNA]</scope>
    <source>
        <strain evidence="1">ATCC 700633</strain>
    </source>
</reference>
<evidence type="ECO:0000313" key="2">
    <source>
        <dbReference type="Proteomes" id="UP000002939"/>
    </source>
</evidence>
<dbReference type="InterPro" id="IPR036412">
    <property type="entry name" value="HAD-like_sf"/>
</dbReference>
<comment type="caution">
    <text evidence="1">The sequence shown here is derived from an EMBL/GenBank/DDBJ whole genome shotgun (WGS) entry which is preliminary data.</text>
</comment>
<dbReference type="Pfam" id="PF13419">
    <property type="entry name" value="HAD_2"/>
    <property type="match status" value="1"/>
</dbReference>
<dbReference type="RefSeq" id="WP_006702982.1">
    <property type="nucleotide sequence ID" value="NZ_KI391971.1"/>
</dbReference>
<protein>
    <submittedName>
        <fullName evidence="1">TIGR02254 family HAD hydrolase</fullName>
    </submittedName>
</protein>
<dbReference type="InterPro" id="IPR052550">
    <property type="entry name" value="Pyrimidine_5'-ntase_YjjG"/>
</dbReference>
<sequence length="233" mass="27180">MKKYEYLIFDLDNTIFDFWGAEDYALSRISQEDGLEFTPEVLEVYRTMNKGLWEQYEQGEISQTYLNEERFVRWFAHYGIQVDGSICEKKFRHYLAEANTMMPDALEIVHELKKDFVMVAATNGIEETQLLRLKTAGLENFFEKLFISEVVGYRKPSKEFFEAVVAQTEGMTIENALMIGDSFKADIYGASRIGMDTCWYMENPERPTEPEELLSVEPTYQIGHLSELYKIVL</sequence>
<keyword evidence="1" id="KW-0378">Hydrolase</keyword>
<dbReference type="InterPro" id="IPR023198">
    <property type="entry name" value="PGP-like_dom2"/>
</dbReference>